<evidence type="ECO:0000313" key="7">
    <source>
        <dbReference type="Proteomes" id="UP000613580"/>
    </source>
</evidence>
<evidence type="ECO:0000313" key="6">
    <source>
        <dbReference type="EMBL" id="KAF7305343.1"/>
    </source>
</evidence>
<proteinExistence type="predicted"/>
<keyword evidence="2 4" id="KW-0863">Zinc-finger</keyword>
<gene>
    <name evidence="6" type="ORF">HMN09_00786200</name>
</gene>
<evidence type="ECO:0000259" key="5">
    <source>
        <dbReference type="PROSITE" id="PS50865"/>
    </source>
</evidence>
<evidence type="ECO:0000256" key="2">
    <source>
        <dbReference type="ARBA" id="ARBA00022771"/>
    </source>
</evidence>
<dbReference type="Pfam" id="PF01753">
    <property type="entry name" value="zf-MYND"/>
    <property type="match status" value="1"/>
</dbReference>
<evidence type="ECO:0000256" key="4">
    <source>
        <dbReference type="PROSITE-ProRule" id="PRU00134"/>
    </source>
</evidence>
<dbReference type="Gene3D" id="6.10.140.2220">
    <property type="match status" value="1"/>
</dbReference>
<dbReference type="InterPro" id="IPR002893">
    <property type="entry name" value="Znf_MYND"/>
</dbReference>
<reference evidence="6" key="1">
    <citation type="submission" date="2020-05" db="EMBL/GenBank/DDBJ databases">
        <title>Mycena genomes resolve the evolution of fungal bioluminescence.</title>
        <authorList>
            <person name="Tsai I.J."/>
        </authorList>
    </citation>
    <scope>NUCLEOTIDE SEQUENCE</scope>
    <source>
        <strain evidence="6">110903Hualien_Pintung</strain>
    </source>
</reference>
<keyword evidence="7" id="KW-1185">Reference proteome</keyword>
<accession>A0A8H6W8A9</accession>
<evidence type="ECO:0000256" key="3">
    <source>
        <dbReference type="ARBA" id="ARBA00022833"/>
    </source>
</evidence>
<organism evidence="6 7">
    <name type="scientific">Mycena chlorophos</name>
    <name type="common">Agaric fungus</name>
    <name type="synonym">Agaricus chlorophos</name>
    <dbReference type="NCBI Taxonomy" id="658473"/>
    <lineage>
        <taxon>Eukaryota</taxon>
        <taxon>Fungi</taxon>
        <taxon>Dikarya</taxon>
        <taxon>Basidiomycota</taxon>
        <taxon>Agaricomycotina</taxon>
        <taxon>Agaricomycetes</taxon>
        <taxon>Agaricomycetidae</taxon>
        <taxon>Agaricales</taxon>
        <taxon>Marasmiineae</taxon>
        <taxon>Mycenaceae</taxon>
        <taxon>Mycena</taxon>
    </lineage>
</organism>
<dbReference type="AlphaFoldDB" id="A0A8H6W8A9"/>
<protein>
    <recommendedName>
        <fullName evidence="5">MYND-type domain-containing protein</fullName>
    </recommendedName>
</protein>
<dbReference type="GO" id="GO:0008270">
    <property type="term" value="F:zinc ion binding"/>
    <property type="evidence" value="ECO:0007669"/>
    <property type="project" value="UniProtKB-KW"/>
</dbReference>
<keyword evidence="1" id="KW-0479">Metal-binding</keyword>
<sequence length="671" mass="75376">MHSAFSLSNLQRLPGGIRDVARRLAGNDPLTAEDLAAFLLLQATPRETLLPIYWKLLDPAQLPQPDALDNPSEHLLLVLEGVTIALKHSFRLAAIHSDSDSRAGVTGRLLPPLIELWDRLFAWVAFIAIHFAALPVDLGLDEKSVLWSFLSYSNALFEPSKCREMIDKKPGLLCLVYRSWNLIISGVHDKIPIEMALVTCFMPEQLAERQSYLGEIVSGCGGSIVDVAKLYATHINVFSRSLAASSPAIIENPVPLMALYNIYNTSWTLNTLLSVDGSVPVSVMKPGPFFEVLVPMISTRALVTVLQGLASVSASSLGETMRWPWAQSVAGVIYLLAMVMLSSRARFRSVLRIGIIPSLVLALAKEGDFTIVAGAFVRLVQEVLLPGTLWKKTIRWILRDLNAAIDVVSSHPLSDSGAKQNYVWLVKATTVHYEFLNPPKVDDMPVARHASCRDTQCSRIDERRRFKWCSGCKIALYCDRICQRRDWAAGHRETCRAHPHLTHDELYDICDIVQADYLRRSAEYHFLVVHAQMSNTECDPPILLVDFQDWDVDANGPTLMTFSENDEEWKGEIQDATPRWADWLSCARASQGMLQLHLVRISFGLEAQYLLMPLRLSGSLLDENARRIYAMVREECGEQGFDKQAALEKFRAVWEVEKVPDEFKRFHEVII</sequence>
<dbReference type="Proteomes" id="UP000613580">
    <property type="component" value="Unassembled WGS sequence"/>
</dbReference>
<keyword evidence="3" id="KW-0862">Zinc</keyword>
<name>A0A8H6W8A9_MYCCL</name>
<feature type="domain" description="MYND-type" evidence="5">
    <location>
        <begin position="454"/>
        <end position="495"/>
    </location>
</feature>
<dbReference type="PROSITE" id="PS50865">
    <property type="entry name" value="ZF_MYND_2"/>
    <property type="match status" value="1"/>
</dbReference>
<dbReference type="OrthoDB" id="3202243at2759"/>
<evidence type="ECO:0000256" key="1">
    <source>
        <dbReference type="ARBA" id="ARBA00022723"/>
    </source>
</evidence>
<comment type="caution">
    <text evidence="6">The sequence shown here is derived from an EMBL/GenBank/DDBJ whole genome shotgun (WGS) entry which is preliminary data.</text>
</comment>
<dbReference type="EMBL" id="JACAZE010000010">
    <property type="protein sequence ID" value="KAF7305343.1"/>
    <property type="molecule type" value="Genomic_DNA"/>
</dbReference>
<dbReference type="SUPFAM" id="SSF144232">
    <property type="entry name" value="HIT/MYND zinc finger-like"/>
    <property type="match status" value="1"/>
</dbReference>